<evidence type="ECO:0000313" key="6">
    <source>
        <dbReference type="Proteomes" id="UP001596516"/>
    </source>
</evidence>
<dbReference type="RefSeq" id="WP_377397607.1">
    <property type="nucleotide sequence ID" value="NZ_JBHTFQ010000001.1"/>
</dbReference>
<dbReference type="EC" id="2.4.-.-" evidence="5"/>
<dbReference type="EMBL" id="JBHTFQ010000001">
    <property type="protein sequence ID" value="MFC7702717.1"/>
    <property type="molecule type" value="Genomic_DNA"/>
</dbReference>
<organism evidence="5 6">
    <name type="scientific">Plastorhodobacter daqingensis</name>
    <dbReference type="NCBI Taxonomy" id="1387281"/>
    <lineage>
        <taxon>Bacteria</taxon>
        <taxon>Pseudomonadati</taxon>
        <taxon>Pseudomonadota</taxon>
        <taxon>Alphaproteobacteria</taxon>
        <taxon>Rhodobacterales</taxon>
        <taxon>Paracoccaceae</taxon>
        <taxon>Plastorhodobacter</taxon>
    </lineage>
</organism>
<keyword evidence="2 5" id="KW-0328">Glycosyltransferase</keyword>
<keyword evidence="3 5" id="KW-0808">Transferase</keyword>
<dbReference type="CDD" id="cd00761">
    <property type="entry name" value="Glyco_tranf_GTA_type"/>
    <property type="match status" value="1"/>
</dbReference>
<dbReference type="PANTHER" id="PTHR43179">
    <property type="entry name" value="RHAMNOSYLTRANSFERASE WBBL"/>
    <property type="match status" value="1"/>
</dbReference>
<evidence type="ECO:0000256" key="2">
    <source>
        <dbReference type="ARBA" id="ARBA00022676"/>
    </source>
</evidence>
<name>A0ABW2UDF8_9RHOB</name>
<gene>
    <name evidence="5" type="ORF">ACFQXB_00730</name>
</gene>
<protein>
    <submittedName>
        <fullName evidence="5">Glycosyltransferase family 2 protein</fullName>
        <ecNumber evidence="5">2.4.-.-</ecNumber>
    </submittedName>
</protein>
<comment type="similarity">
    <text evidence="1">Belongs to the glycosyltransferase 2 family.</text>
</comment>
<dbReference type="PANTHER" id="PTHR43179:SF12">
    <property type="entry name" value="GALACTOFURANOSYLTRANSFERASE GLFT2"/>
    <property type="match status" value="1"/>
</dbReference>
<accession>A0ABW2UDF8</accession>
<dbReference type="Pfam" id="PF00535">
    <property type="entry name" value="Glycos_transf_2"/>
    <property type="match status" value="1"/>
</dbReference>
<dbReference type="InterPro" id="IPR001173">
    <property type="entry name" value="Glyco_trans_2-like"/>
</dbReference>
<proteinExistence type="inferred from homology"/>
<dbReference type="Gene3D" id="3.90.550.10">
    <property type="entry name" value="Spore Coat Polysaccharide Biosynthesis Protein SpsA, Chain A"/>
    <property type="match status" value="1"/>
</dbReference>
<evidence type="ECO:0000313" key="5">
    <source>
        <dbReference type="EMBL" id="MFC7702717.1"/>
    </source>
</evidence>
<feature type="domain" description="Glycosyltransferase 2-like" evidence="4">
    <location>
        <begin position="9"/>
        <end position="130"/>
    </location>
</feature>
<dbReference type="Proteomes" id="UP001596516">
    <property type="component" value="Unassembled WGS sequence"/>
</dbReference>
<reference evidence="6" key="1">
    <citation type="journal article" date="2019" name="Int. J. Syst. Evol. Microbiol.">
        <title>The Global Catalogue of Microorganisms (GCM) 10K type strain sequencing project: providing services to taxonomists for standard genome sequencing and annotation.</title>
        <authorList>
            <consortium name="The Broad Institute Genomics Platform"/>
            <consortium name="The Broad Institute Genome Sequencing Center for Infectious Disease"/>
            <person name="Wu L."/>
            <person name="Ma J."/>
        </authorList>
    </citation>
    <scope>NUCLEOTIDE SEQUENCE [LARGE SCALE GENOMIC DNA]</scope>
    <source>
        <strain evidence="6">CGMCC 1.12750</strain>
    </source>
</reference>
<keyword evidence="6" id="KW-1185">Reference proteome</keyword>
<sequence>MTERPATASVIVVSRGRPAHLRLCLLGLMQQDHPAFEVIVVADGAGLAQVQDLGLAAKTCHYEIPNISAARNLGILRAAGEVVAFIDDDAVPEPTWLSRLAAPFADRSVAAAGGFVRGRNGISFQWRAQTVDETGHAAPLDIPRAGATLAGRPGRAIKTEGTNCAFRTDLLCEIGGFDPSYTFYLDETDVNMRLAARGALTAIVPLAQVHHGTAPSGRRRANRAPLTLVDIGASTAVFLRRHATPEVHDAALDRLRLDQRRRLLRHMVAGTLEPRDVRHLQHTLEAGIAEGRVRALPVLAPLPDKGSEPFLPLPDTGPRPGRLFSGWRWQRERLRQQARAARAKGEVATILCLDPGPGFHRMRFLESGIWEQQGGLCGRSEREGPLIRFWRFECRVAAELQRLAELRAMN</sequence>
<dbReference type="SUPFAM" id="SSF53448">
    <property type="entry name" value="Nucleotide-diphospho-sugar transferases"/>
    <property type="match status" value="1"/>
</dbReference>
<evidence type="ECO:0000256" key="3">
    <source>
        <dbReference type="ARBA" id="ARBA00022679"/>
    </source>
</evidence>
<dbReference type="GO" id="GO:0016757">
    <property type="term" value="F:glycosyltransferase activity"/>
    <property type="evidence" value="ECO:0007669"/>
    <property type="project" value="UniProtKB-KW"/>
</dbReference>
<comment type="caution">
    <text evidence="5">The sequence shown here is derived from an EMBL/GenBank/DDBJ whole genome shotgun (WGS) entry which is preliminary data.</text>
</comment>
<evidence type="ECO:0000256" key="1">
    <source>
        <dbReference type="ARBA" id="ARBA00006739"/>
    </source>
</evidence>
<evidence type="ECO:0000259" key="4">
    <source>
        <dbReference type="Pfam" id="PF00535"/>
    </source>
</evidence>
<dbReference type="InterPro" id="IPR029044">
    <property type="entry name" value="Nucleotide-diphossugar_trans"/>
</dbReference>